<dbReference type="EMBL" id="HG695201">
    <property type="protein sequence ID" value="CDI86363.1"/>
    <property type="molecule type" value="Genomic_DNA"/>
</dbReference>
<dbReference type="VEuPathDB" id="ToxoDB:EPH_0019450"/>
<proteinExistence type="predicted"/>
<protein>
    <submittedName>
        <fullName evidence="2">Uncharacterized protein</fullName>
    </submittedName>
</protein>
<dbReference type="Proteomes" id="UP000018201">
    <property type="component" value="Unassembled WGS sequence"/>
</dbReference>
<dbReference type="AlphaFoldDB" id="U6H4E7"/>
<keyword evidence="3" id="KW-1185">Reference proteome</keyword>
<accession>U6H4E7</accession>
<feature type="region of interest" description="Disordered" evidence="1">
    <location>
        <begin position="554"/>
        <end position="588"/>
    </location>
</feature>
<gene>
    <name evidence="2" type="ORF">EPH_0019450</name>
</gene>
<evidence type="ECO:0000313" key="2">
    <source>
        <dbReference type="EMBL" id="CDI86363.1"/>
    </source>
</evidence>
<feature type="compositionally biased region" description="Polar residues" evidence="1">
    <location>
        <begin position="713"/>
        <end position="723"/>
    </location>
</feature>
<sequence length="982" mass="105537">MDEVRLSMATPFRKGGEEALIDEQQAVHAADFAAGGGMKAAGLPTTLQQGFGGKALSCRHGAVQSAGHACITSEYRREVQAAAVDNRECYIGNVKESPLMSDRSRHSGALRAVSSEGTEFSAEHDKIFQWFGEDLMHEPKVGEPRRLGLHGEFSKTGRETLEWHGLPERDAEAGSSVWYQRASTARDGDCQEDFEPFGDGGKERCTEVSGESKKPYRGRAWRTTEDGALTAGVLPSREDLVRRLLPMLPQNCAALLMKSSIESLYDDSVAAVSSSQAAASSPKRESERCTERGAGDTYPGKPFEESGRHIRVFTSSRCAPAAAVNRDNERGACLLEPGVESGEKVAEASCDADRLAQETLKRISRQGHNGFEETRENALKAMEKGSLIGECGHNGFEETRENALKAMEKGSLIGECVGDGGSQPDSVVYVVREEWEAFTLYYCSHTGVVRAVASEVSRVTARNTPPDLCRGLPTMAVGGAGCQQCRKQQSRPCSGWWRSRYVLLRVTVTLADRSSGGSTLRGGLASTCCEHVEGGSPHADNSHDGREFAAESLGPSYDATDHAPPSVRDASRAEERPNNAASKGRSPQAEVALTALLKEECPLVEAPEGPLIPAAADATDGIEAPRRPSIAGDIKHEPVGETWAANERRIRLASLLSSPCDSFEGFVSSGNQDMPAVGKEMSSTGSSADCLPPLPYLWAARGGMKASEVPDSSIPSCEQQQLGSHGETKFRERSWQYSGAHKSKRRGLRRTFKTQAAPCIDSGGGARRALAQCYAVCASTIGVEAVAEAQNSYLGLCVEERELAAVFLDFVALVAPGAIKTSDSADGTRPTPQPSHLAPEVVVQNYIGRAHSVKKGICSTRRAKAEGPEGASCAANLARGKWDGNAAQCVGRHMVDPLVARWESSIGAEAYSKNNLTLLERPSEGSSLFWAMRTISGTSFPAEVYTAYPIQRIFVITSRSKLFEGSKRPMWELAAECDFNGL</sequence>
<feature type="region of interest" description="Disordered" evidence="1">
    <location>
        <begin position="274"/>
        <end position="304"/>
    </location>
</feature>
<feature type="region of interest" description="Disordered" evidence="1">
    <location>
        <begin position="709"/>
        <end position="728"/>
    </location>
</feature>
<dbReference type="OrthoDB" id="347767at2759"/>
<evidence type="ECO:0000313" key="3">
    <source>
        <dbReference type="Proteomes" id="UP000018201"/>
    </source>
</evidence>
<feature type="compositionally biased region" description="Basic and acidic residues" evidence="1">
    <location>
        <begin position="282"/>
        <end position="294"/>
    </location>
</feature>
<name>U6H4E7_9EIME</name>
<reference evidence="2" key="2">
    <citation type="submission" date="2013-10" db="EMBL/GenBank/DDBJ databases">
        <authorList>
            <person name="Aslett M."/>
        </authorList>
    </citation>
    <scope>NUCLEOTIDE SEQUENCE [LARGE SCALE GENOMIC DNA]</scope>
    <source>
        <strain evidence="2">Houghton</strain>
    </source>
</reference>
<organism evidence="2 3">
    <name type="scientific">Eimeria praecox</name>
    <dbReference type="NCBI Taxonomy" id="51316"/>
    <lineage>
        <taxon>Eukaryota</taxon>
        <taxon>Sar</taxon>
        <taxon>Alveolata</taxon>
        <taxon>Apicomplexa</taxon>
        <taxon>Conoidasida</taxon>
        <taxon>Coccidia</taxon>
        <taxon>Eucoccidiorida</taxon>
        <taxon>Eimeriorina</taxon>
        <taxon>Eimeriidae</taxon>
        <taxon>Eimeria</taxon>
    </lineage>
</organism>
<evidence type="ECO:0000256" key="1">
    <source>
        <dbReference type="SAM" id="MobiDB-lite"/>
    </source>
</evidence>
<reference evidence="2" key="1">
    <citation type="submission" date="2013-10" db="EMBL/GenBank/DDBJ databases">
        <title>Genomic analysis of the causative agents of coccidiosis in chickens.</title>
        <authorList>
            <person name="Reid A.J."/>
            <person name="Blake D."/>
            <person name="Billington K."/>
            <person name="Browne H."/>
            <person name="Dunn M."/>
            <person name="Hung S."/>
            <person name="Kawahara F."/>
            <person name="Miranda-Saavedra D."/>
            <person name="Mourier T."/>
            <person name="Nagra H."/>
            <person name="Otto T.D."/>
            <person name="Rawlings N."/>
            <person name="Sanchez A."/>
            <person name="Sanders M."/>
            <person name="Subramaniam C."/>
            <person name="Tay Y."/>
            <person name="Dear P."/>
            <person name="Doerig C."/>
            <person name="Gruber A."/>
            <person name="Parkinson J."/>
            <person name="Shirley M."/>
            <person name="Wan K.L."/>
            <person name="Berriman M."/>
            <person name="Tomley F."/>
            <person name="Pain A."/>
        </authorList>
    </citation>
    <scope>NUCLEOTIDE SEQUENCE [LARGE SCALE GENOMIC DNA]</scope>
    <source>
        <strain evidence="2">Houghton</strain>
    </source>
</reference>